<dbReference type="InterPro" id="IPR000727">
    <property type="entry name" value="T_SNARE_dom"/>
</dbReference>
<feature type="binding site" evidence="7">
    <location>
        <position position="318"/>
    </location>
    <ligand>
        <name>FAD</name>
        <dbReference type="ChEBI" id="CHEBI:57692"/>
    </ligand>
</feature>
<dbReference type="GO" id="GO:0007006">
    <property type="term" value="P:mitochondrial membrane organization"/>
    <property type="evidence" value="ECO:0007669"/>
    <property type="project" value="EnsemblFungi"/>
</dbReference>
<comment type="similarity">
    <text evidence="2">Belongs to the flavoprotein pyridine nucleotide cytochrome reductase family.</text>
</comment>
<evidence type="ECO:0000256" key="7">
    <source>
        <dbReference type="PIRSR" id="PIRSR601834-1"/>
    </source>
</evidence>
<keyword evidence="9" id="KW-0175">Coiled coil</keyword>
<dbReference type="VEuPathDB" id="FungiDB:B1J91_I01012g"/>
<dbReference type="EMBL" id="LLZZ01000112">
    <property type="protein sequence ID" value="KTB05824.1"/>
    <property type="molecule type" value="Genomic_DNA"/>
</dbReference>
<dbReference type="GO" id="GO:0016491">
    <property type="term" value="F:oxidoreductase activity"/>
    <property type="evidence" value="ECO:0007669"/>
    <property type="project" value="UniProtKB-KW"/>
</dbReference>
<comment type="caution">
    <text evidence="11">The sequence shown here is derived from an EMBL/GenBank/DDBJ whole genome shotgun (WGS) entry which is preliminary data.</text>
</comment>
<dbReference type="Gene3D" id="1.20.58.70">
    <property type="match status" value="1"/>
</dbReference>
<evidence type="ECO:0000256" key="1">
    <source>
        <dbReference type="ARBA" id="ARBA00001974"/>
    </source>
</evidence>
<dbReference type="VEuPathDB" id="FungiDB:CAGL0I00990g"/>
<keyword evidence="6" id="KW-0560">Oxidoreductase</keyword>
<evidence type="ECO:0000256" key="5">
    <source>
        <dbReference type="ARBA" id="ARBA00022827"/>
    </source>
</evidence>
<dbReference type="VEuPathDB" id="FungiDB:GWK60_L00825"/>
<dbReference type="GO" id="GO:0006886">
    <property type="term" value="P:intracellular protein transport"/>
    <property type="evidence" value="ECO:0007669"/>
    <property type="project" value="InterPro"/>
</dbReference>
<evidence type="ECO:0000256" key="8">
    <source>
        <dbReference type="RuleBase" id="RU003858"/>
    </source>
</evidence>
<protein>
    <submittedName>
        <fullName evidence="11">Syntaxin PEP12</fullName>
    </submittedName>
</protein>
<dbReference type="GO" id="GO:0005743">
    <property type="term" value="C:mitochondrial inner membrane"/>
    <property type="evidence" value="ECO:0007669"/>
    <property type="project" value="EnsemblFungi"/>
</dbReference>
<dbReference type="SUPFAM" id="SSF63380">
    <property type="entry name" value="Riboflavin synthase domain-like"/>
    <property type="match status" value="1"/>
</dbReference>
<dbReference type="SUPFAM" id="SSF47661">
    <property type="entry name" value="t-snare proteins"/>
    <property type="match status" value="1"/>
</dbReference>
<dbReference type="GO" id="GO:0005484">
    <property type="term" value="F:SNAP receptor activity"/>
    <property type="evidence" value="ECO:0007669"/>
    <property type="project" value="InterPro"/>
</dbReference>
<dbReference type="InterPro" id="IPR039261">
    <property type="entry name" value="FNR_nucleotide-bd"/>
</dbReference>
<dbReference type="Pfam" id="PF05739">
    <property type="entry name" value="SNARE"/>
    <property type="match status" value="1"/>
</dbReference>
<dbReference type="CDD" id="cd15840">
    <property type="entry name" value="SNARE_Qa"/>
    <property type="match status" value="1"/>
</dbReference>
<name>A0A0W0D1Z5_CANGB</name>
<feature type="binding site" evidence="7">
    <location>
        <position position="352"/>
    </location>
    <ligand>
        <name>FAD</name>
        <dbReference type="ChEBI" id="CHEBI:57692"/>
    </ligand>
</feature>
<dbReference type="VEuPathDB" id="FungiDB:CAGL0I01012g"/>
<evidence type="ECO:0000256" key="3">
    <source>
        <dbReference type="ARBA" id="ARBA00009063"/>
    </source>
</evidence>
<evidence type="ECO:0000256" key="4">
    <source>
        <dbReference type="ARBA" id="ARBA00022630"/>
    </source>
</evidence>
<evidence type="ECO:0000313" key="11">
    <source>
        <dbReference type="EMBL" id="KTB05824.1"/>
    </source>
</evidence>
<comment type="similarity">
    <text evidence="3 8">Belongs to the syntaxin family.</text>
</comment>
<dbReference type="InterPro" id="IPR010989">
    <property type="entry name" value="SNARE"/>
</dbReference>
<keyword evidence="4 7" id="KW-0285">Flavoprotein</keyword>
<feature type="coiled-coil region" evidence="9">
    <location>
        <begin position="67"/>
        <end position="97"/>
    </location>
</feature>
<proteinExistence type="inferred from homology"/>
<evidence type="ECO:0000313" key="12">
    <source>
        <dbReference type="Proteomes" id="UP000054886"/>
    </source>
</evidence>
<accession>A0A0W0D1Z5</accession>
<dbReference type="Gene3D" id="3.40.50.80">
    <property type="entry name" value="Nucleotide-binding domain of ferredoxin-NADP reductase (FNR) module"/>
    <property type="match status" value="1"/>
</dbReference>
<dbReference type="Gene3D" id="1.20.5.110">
    <property type="match status" value="1"/>
</dbReference>
<dbReference type="VEuPathDB" id="FungiDB:GVI51_I00803"/>
<dbReference type="SMART" id="SM00503">
    <property type="entry name" value="SynN"/>
    <property type="match status" value="1"/>
</dbReference>
<dbReference type="SMART" id="SM00397">
    <property type="entry name" value="t_SNARE"/>
    <property type="match status" value="1"/>
</dbReference>
<dbReference type="PROSITE" id="PS50192">
    <property type="entry name" value="T_SNARE"/>
    <property type="match status" value="1"/>
</dbReference>
<dbReference type="AlphaFoldDB" id="A0A0W0D1Z5"/>
<dbReference type="Gene3D" id="2.40.30.10">
    <property type="entry name" value="Translation factors"/>
    <property type="match status" value="1"/>
</dbReference>
<dbReference type="PANTHER" id="PTHR19370">
    <property type="entry name" value="NADH-CYTOCHROME B5 REDUCTASE"/>
    <property type="match status" value="1"/>
</dbReference>
<gene>
    <name evidence="11" type="ORF">AO440_002384</name>
</gene>
<sequence length="539" mass="61535">MDSYEERESSPMFRDCPRFEELKDKISSELFEVNGRVSTLRQFTESLSRFLDNSDIDVNANVVQNINKKALTNIEVVNELLKNVNEDVKEIDNIEDSELDKPQIIARDKLIRDSRFSIQESQTAQQQFSKIIKSINAEARGKLNEEQNWTALLQEDEESHQTNNDNTAQRQVNFVIEREPINNEEFAYQQRLIQERDEEITNIERGITELNGIFKDLGAVITHQGMMVDNIEANIYSAVENTAGASQELNKANRMQKRSSSPNDFTEYKITRRHDIDNCHYLIELTPLKRQNVNLWKELERNILWSIEVKQPEIMVVRNYTPLPLQLKSNGNIVPLDLNDPVESKKLLFYIKSYNNGEVARWIKSLPVGSTLELRGPFIDYKFRNDLSKHHRDANGSTLINKTQLSNVPFFAGGTGIVTALQPILNPYGQFNYNMTLFHSCKSIQELGCLYHLVNGLAQQNKITYHLFETSKGDNIIDFKQLIPGPNTSNAGNLDTSIVCGPEGYITTVAGAKYDTSQGPIEGLLGEKGWDNSNVYKMD</sequence>
<dbReference type="VEuPathDB" id="FungiDB:B1J91_I00990g"/>
<comment type="cofactor">
    <cofactor evidence="1 7">
        <name>FAD</name>
        <dbReference type="ChEBI" id="CHEBI:57692"/>
    </cofactor>
</comment>
<dbReference type="VEuPathDB" id="FungiDB:GWK60_L00803"/>
<dbReference type="PANTHER" id="PTHR19370:SF189">
    <property type="entry name" value="CYTOCHROME C MITOCHONDRIAL IMPORT FACTOR CYC2"/>
    <property type="match status" value="1"/>
</dbReference>
<keyword evidence="5 7" id="KW-0274">FAD</keyword>
<evidence type="ECO:0000259" key="10">
    <source>
        <dbReference type="PROSITE" id="PS50192"/>
    </source>
</evidence>
<dbReference type="InterPro" id="IPR006011">
    <property type="entry name" value="Syntaxin_N"/>
</dbReference>
<dbReference type="Proteomes" id="UP000054886">
    <property type="component" value="Unassembled WGS sequence"/>
</dbReference>
<dbReference type="GO" id="GO:0016192">
    <property type="term" value="P:vesicle-mediated transport"/>
    <property type="evidence" value="ECO:0007669"/>
    <property type="project" value="InterPro"/>
</dbReference>
<feature type="binding site" evidence="7">
    <location>
        <position position="359"/>
    </location>
    <ligand>
        <name>FAD</name>
        <dbReference type="ChEBI" id="CHEBI:57692"/>
    </ligand>
</feature>
<feature type="binding site" evidence="7">
    <location>
        <position position="320"/>
    </location>
    <ligand>
        <name>FAD</name>
        <dbReference type="ChEBI" id="CHEBI:57692"/>
    </ligand>
</feature>
<evidence type="ECO:0000256" key="6">
    <source>
        <dbReference type="ARBA" id="ARBA00023002"/>
    </source>
</evidence>
<dbReference type="InterPro" id="IPR001834">
    <property type="entry name" value="CBR-like"/>
</dbReference>
<reference evidence="11 12" key="1">
    <citation type="submission" date="2015-10" db="EMBL/GenBank/DDBJ databases">
        <title>Draft genomes sequences of Candida glabrata isolates 1A, 1B, 2A, 2B, 3A and 3B.</title>
        <authorList>
            <person name="Haavelsrud O.E."/>
            <person name="Gaustad P."/>
        </authorList>
    </citation>
    <scope>NUCLEOTIDE SEQUENCE [LARGE SCALE GENOMIC DNA]</scope>
    <source>
        <strain evidence="11">910700640</strain>
    </source>
</reference>
<dbReference type="InterPro" id="IPR017938">
    <property type="entry name" value="Riboflavin_synthase-like_b-brl"/>
</dbReference>
<dbReference type="PROSITE" id="PS00914">
    <property type="entry name" value="SYNTAXIN"/>
    <property type="match status" value="1"/>
</dbReference>
<dbReference type="VEuPathDB" id="FungiDB:GVI51_I00825"/>
<dbReference type="InterPro" id="IPR006012">
    <property type="entry name" value="Syntaxin/epimorphin_CS"/>
</dbReference>
<feature type="domain" description="T-SNARE coiled-coil homology" evidence="10">
    <location>
        <begin position="190"/>
        <end position="252"/>
    </location>
</feature>
<organism evidence="11 12">
    <name type="scientific">Candida glabrata</name>
    <name type="common">Yeast</name>
    <name type="synonym">Torulopsis glabrata</name>
    <dbReference type="NCBI Taxonomy" id="5478"/>
    <lineage>
        <taxon>Eukaryota</taxon>
        <taxon>Fungi</taxon>
        <taxon>Dikarya</taxon>
        <taxon>Ascomycota</taxon>
        <taxon>Saccharomycotina</taxon>
        <taxon>Saccharomycetes</taxon>
        <taxon>Saccharomycetales</taxon>
        <taxon>Saccharomycetaceae</taxon>
        <taxon>Nakaseomyces</taxon>
    </lineage>
</organism>
<dbReference type="Pfam" id="PF14523">
    <property type="entry name" value="Syntaxin_2"/>
    <property type="match status" value="1"/>
</dbReference>
<evidence type="ECO:0000256" key="9">
    <source>
        <dbReference type="SAM" id="Coils"/>
    </source>
</evidence>
<dbReference type="CDD" id="cd06183">
    <property type="entry name" value="cyt_b5_reduct_like"/>
    <property type="match status" value="1"/>
</dbReference>
<dbReference type="SUPFAM" id="SSF52343">
    <property type="entry name" value="Ferredoxin reductase-like, C-terminal NADP-linked domain"/>
    <property type="match status" value="1"/>
</dbReference>
<evidence type="ECO:0000256" key="2">
    <source>
        <dbReference type="ARBA" id="ARBA00006105"/>
    </source>
</evidence>